<organism evidence="1 2">
    <name type="scientific">Pleurodeles waltl</name>
    <name type="common">Iberian ribbed newt</name>
    <dbReference type="NCBI Taxonomy" id="8319"/>
    <lineage>
        <taxon>Eukaryota</taxon>
        <taxon>Metazoa</taxon>
        <taxon>Chordata</taxon>
        <taxon>Craniata</taxon>
        <taxon>Vertebrata</taxon>
        <taxon>Euteleostomi</taxon>
        <taxon>Amphibia</taxon>
        <taxon>Batrachia</taxon>
        <taxon>Caudata</taxon>
        <taxon>Salamandroidea</taxon>
        <taxon>Salamandridae</taxon>
        <taxon>Pleurodelinae</taxon>
        <taxon>Pleurodeles</taxon>
    </lineage>
</organism>
<sequence length="115" mass="12639">MPTIADESPESGGRDEEWWLSWQGLGDPLYFNMFPTVVTDGRLCRPGSSGVPVLLRLLGCRACQEMQSWPGQTCALWPGLVLAHGLVSIWLPGKVAHAGVVGQYYGWHKKLVTSE</sequence>
<dbReference type="EMBL" id="JANPWB010000014">
    <property type="protein sequence ID" value="KAJ1101180.1"/>
    <property type="molecule type" value="Genomic_DNA"/>
</dbReference>
<gene>
    <name evidence="1" type="ORF">NDU88_006252</name>
</gene>
<name>A0AAV7MLS9_PLEWA</name>
<dbReference type="AlphaFoldDB" id="A0AAV7MLS9"/>
<reference evidence="1" key="1">
    <citation type="journal article" date="2022" name="bioRxiv">
        <title>Sequencing and chromosome-scale assembly of the giantPleurodeles waltlgenome.</title>
        <authorList>
            <person name="Brown T."/>
            <person name="Elewa A."/>
            <person name="Iarovenko S."/>
            <person name="Subramanian E."/>
            <person name="Araus A.J."/>
            <person name="Petzold A."/>
            <person name="Susuki M."/>
            <person name="Suzuki K.-i.T."/>
            <person name="Hayashi T."/>
            <person name="Toyoda A."/>
            <person name="Oliveira C."/>
            <person name="Osipova E."/>
            <person name="Leigh N.D."/>
            <person name="Simon A."/>
            <person name="Yun M.H."/>
        </authorList>
    </citation>
    <scope>NUCLEOTIDE SEQUENCE</scope>
    <source>
        <strain evidence="1">20211129_DDA</strain>
        <tissue evidence="1">Liver</tissue>
    </source>
</reference>
<evidence type="ECO:0000313" key="2">
    <source>
        <dbReference type="Proteomes" id="UP001066276"/>
    </source>
</evidence>
<dbReference type="Proteomes" id="UP001066276">
    <property type="component" value="Chromosome 10"/>
</dbReference>
<proteinExistence type="predicted"/>
<keyword evidence="2" id="KW-1185">Reference proteome</keyword>
<accession>A0AAV7MLS9</accession>
<protein>
    <submittedName>
        <fullName evidence="1">Uncharacterized protein</fullName>
    </submittedName>
</protein>
<evidence type="ECO:0000313" key="1">
    <source>
        <dbReference type="EMBL" id="KAJ1101180.1"/>
    </source>
</evidence>
<comment type="caution">
    <text evidence="1">The sequence shown here is derived from an EMBL/GenBank/DDBJ whole genome shotgun (WGS) entry which is preliminary data.</text>
</comment>